<organism evidence="1 2">
    <name type="scientific">Pisolithus microcarpus 441</name>
    <dbReference type="NCBI Taxonomy" id="765257"/>
    <lineage>
        <taxon>Eukaryota</taxon>
        <taxon>Fungi</taxon>
        <taxon>Dikarya</taxon>
        <taxon>Basidiomycota</taxon>
        <taxon>Agaricomycotina</taxon>
        <taxon>Agaricomycetes</taxon>
        <taxon>Agaricomycetidae</taxon>
        <taxon>Boletales</taxon>
        <taxon>Sclerodermatineae</taxon>
        <taxon>Pisolithaceae</taxon>
        <taxon>Pisolithus</taxon>
    </lineage>
</organism>
<dbReference type="STRING" id="765257.A0A0C9ZR08"/>
<proteinExistence type="predicted"/>
<dbReference type="EMBL" id="KN833714">
    <property type="protein sequence ID" value="KIK24717.1"/>
    <property type="molecule type" value="Genomic_DNA"/>
</dbReference>
<gene>
    <name evidence="1" type="ORF">PISMIDRAFT_61141</name>
</gene>
<dbReference type="Proteomes" id="UP000054018">
    <property type="component" value="Unassembled WGS sequence"/>
</dbReference>
<evidence type="ECO:0000313" key="2">
    <source>
        <dbReference type="Proteomes" id="UP000054018"/>
    </source>
</evidence>
<name>A0A0C9ZR08_9AGAM</name>
<dbReference type="OrthoDB" id="3254233at2759"/>
<sequence length="115" mass="13039">PLPHPPANEYQNLAALNTIMSCPHLFQVITPIDVNHFKLLLSDHPNPQFVHSVCCRLEKGFWPFTHTHPVSISLSAKESEFVRTQVVKEVQKGHFSLKFDPDLLPGMYSMLVHAV</sequence>
<reference evidence="1 2" key="1">
    <citation type="submission" date="2014-04" db="EMBL/GenBank/DDBJ databases">
        <authorList>
            <consortium name="DOE Joint Genome Institute"/>
            <person name="Kuo A."/>
            <person name="Kohler A."/>
            <person name="Costa M.D."/>
            <person name="Nagy L.G."/>
            <person name="Floudas D."/>
            <person name="Copeland A."/>
            <person name="Barry K.W."/>
            <person name="Cichocki N."/>
            <person name="Veneault-Fourrey C."/>
            <person name="LaButti K."/>
            <person name="Lindquist E.A."/>
            <person name="Lipzen A."/>
            <person name="Lundell T."/>
            <person name="Morin E."/>
            <person name="Murat C."/>
            <person name="Sun H."/>
            <person name="Tunlid A."/>
            <person name="Henrissat B."/>
            <person name="Grigoriev I.V."/>
            <person name="Hibbett D.S."/>
            <person name="Martin F."/>
            <person name="Nordberg H.P."/>
            <person name="Cantor M.N."/>
            <person name="Hua S.X."/>
        </authorList>
    </citation>
    <scope>NUCLEOTIDE SEQUENCE [LARGE SCALE GENOMIC DNA]</scope>
    <source>
        <strain evidence="1 2">441</strain>
    </source>
</reference>
<accession>A0A0C9ZR08</accession>
<protein>
    <submittedName>
        <fullName evidence="1">Uncharacterized protein</fullName>
    </submittedName>
</protein>
<feature type="non-terminal residue" evidence="1">
    <location>
        <position position="115"/>
    </location>
</feature>
<feature type="non-terminal residue" evidence="1">
    <location>
        <position position="1"/>
    </location>
</feature>
<keyword evidence="2" id="KW-1185">Reference proteome</keyword>
<evidence type="ECO:0000313" key="1">
    <source>
        <dbReference type="EMBL" id="KIK24717.1"/>
    </source>
</evidence>
<reference evidence="2" key="2">
    <citation type="submission" date="2015-01" db="EMBL/GenBank/DDBJ databases">
        <title>Evolutionary Origins and Diversification of the Mycorrhizal Mutualists.</title>
        <authorList>
            <consortium name="DOE Joint Genome Institute"/>
            <consortium name="Mycorrhizal Genomics Consortium"/>
            <person name="Kohler A."/>
            <person name="Kuo A."/>
            <person name="Nagy L.G."/>
            <person name="Floudas D."/>
            <person name="Copeland A."/>
            <person name="Barry K.W."/>
            <person name="Cichocki N."/>
            <person name="Veneault-Fourrey C."/>
            <person name="LaButti K."/>
            <person name="Lindquist E.A."/>
            <person name="Lipzen A."/>
            <person name="Lundell T."/>
            <person name="Morin E."/>
            <person name="Murat C."/>
            <person name="Riley R."/>
            <person name="Ohm R."/>
            <person name="Sun H."/>
            <person name="Tunlid A."/>
            <person name="Henrissat B."/>
            <person name="Grigoriev I.V."/>
            <person name="Hibbett D.S."/>
            <person name="Martin F."/>
        </authorList>
    </citation>
    <scope>NUCLEOTIDE SEQUENCE [LARGE SCALE GENOMIC DNA]</scope>
    <source>
        <strain evidence="2">441</strain>
    </source>
</reference>
<dbReference type="HOGENOM" id="CLU_006058_1_1_1"/>
<dbReference type="AlphaFoldDB" id="A0A0C9ZR08"/>